<keyword evidence="3" id="KW-1185">Reference proteome</keyword>
<comment type="caution">
    <text evidence="2">The sequence shown here is derived from an EMBL/GenBank/DDBJ whole genome shotgun (WGS) entry which is preliminary data.</text>
</comment>
<name>A0ABQ5FXK2_9ASTR</name>
<evidence type="ECO:0000313" key="2">
    <source>
        <dbReference type="EMBL" id="GJT68106.1"/>
    </source>
</evidence>
<organism evidence="2 3">
    <name type="scientific">Tanacetum coccineum</name>
    <dbReference type="NCBI Taxonomy" id="301880"/>
    <lineage>
        <taxon>Eukaryota</taxon>
        <taxon>Viridiplantae</taxon>
        <taxon>Streptophyta</taxon>
        <taxon>Embryophyta</taxon>
        <taxon>Tracheophyta</taxon>
        <taxon>Spermatophyta</taxon>
        <taxon>Magnoliopsida</taxon>
        <taxon>eudicotyledons</taxon>
        <taxon>Gunneridae</taxon>
        <taxon>Pentapetalae</taxon>
        <taxon>asterids</taxon>
        <taxon>campanulids</taxon>
        <taxon>Asterales</taxon>
        <taxon>Asteraceae</taxon>
        <taxon>Asteroideae</taxon>
        <taxon>Anthemideae</taxon>
        <taxon>Anthemidinae</taxon>
        <taxon>Tanacetum</taxon>
    </lineage>
</organism>
<dbReference type="Proteomes" id="UP001151760">
    <property type="component" value="Unassembled WGS sequence"/>
</dbReference>
<feature type="region of interest" description="Disordered" evidence="1">
    <location>
        <begin position="1"/>
        <end position="74"/>
    </location>
</feature>
<accession>A0ABQ5FXK2</accession>
<evidence type="ECO:0000313" key="3">
    <source>
        <dbReference type="Proteomes" id="UP001151760"/>
    </source>
</evidence>
<protein>
    <submittedName>
        <fullName evidence="2">Uncharacterized protein</fullName>
    </submittedName>
</protein>
<proteinExistence type="predicted"/>
<evidence type="ECO:0000256" key="1">
    <source>
        <dbReference type="SAM" id="MobiDB-lite"/>
    </source>
</evidence>
<gene>
    <name evidence="2" type="ORF">Tco_1019586</name>
</gene>
<reference evidence="2" key="2">
    <citation type="submission" date="2022-01" db="EMBL/GenBank/DDBJ databases">
        <authorList>
            <person name="Yamashiro T."/>
            <person name="Shiraishi A."/>
            <person name="Satake H."/>
            <person name="Nakayama K."/>
        </authorList>
    </citation>
    <scope>NUCLEOTIDE SEQUENCE</scope>
</reference>
<sequence>MDDPSKLEPSSPPFAEIGPKDDNINTTSSTVSGGSTSSTPVPENNIPSLPFELPQPPIIPQENNEEENTASRTINTWSKDHEITLLNTILSIKESGKYRLCWLVSER</sequence>
<reference evidence="2" key="1">
    <citation type="journal article" date="2022" name="Int. J. Mol. Sci.">
        <title>Draft Genome of Tanacetum Coccineum: Genomic Comparison of Closely Related Tanacetum-Family Plants.</title>
        <authorList>
            <person name="Yamashiro T."/>
            <person name="Shiraishi A."/>
            <person name="Nakayama K."/>
            <person name="Satake H."/>
        </authorList>
    </citation>
    <scope>NUCLEOTIDE SEQUENCE</scope>
</reference>
<dbReference type="EMBL" id="BQNB010017868">
    <property type="protein sequence ID" value="GJT68106.1"/>
    <property type="molecule type" value="Genomic_DNA"/>
</dbReference>
<feature type="compositionally biased region" description="Low complexity" evidence="1">
    <location>
        <begin position="26"/>
        <end position="42"/>
    </location>
</feature>